<evidence type="ECO:0000256" key="1">
    <source>
        <dbReference type="SAM" id="MobiDB-lite"/>
    </source>
</evidence>
<evidence type="ECO:0000313" key="5">
    <source>
        <dbReference type="Proteomes" id="UP000001116"/>
    </source>
</evidence>
<feature type="region of interest" description="Disordered" evidence="1">
    <location>
        <begin position="1"/>
        <end position="29"/>
    </location>
</feature>
<dbReference type="PROSITE" id="PS50887">
    <property type="entry name" value="GGDEF"/>
    <property type="match status" value="1"/>
</dbReference>
<evidence type="ECO:0000259" key="3">
    <source>
        <dbReference type="PROSITE" id="PS50887"/>
    </source>
</evidence>
<dbReference type="PANTHER" id="PTHR46663:SF2">
    <property type="entry name" value="GGDEF DOMAIN-CONTAINING PROTEIN"/>
    <property type="match status" value="1"/>
</dbReference>
<feature type="transmembrane region" description="Helical" evidence="2">
    <location>
        <begin position="170"/>
        <end position="192"/>
    </location>
</feature>
<dbReference type="Proteomes" id="UP000001116">
    <property type="component" value="Chromosome"/>
</dbReference>
<sequence length="394" mass="41298">MSAGGARDAASGDGRRHGRRAEPAVRGSRATGRRLAGAAVAGAALSGLVWWVLPDEAVYSPWWTQVLGWPAALLLRVDPVQRWIGGGRLDNRLWLRLTIAGVLFAGTIATTGVSFLFPVFAALVASVHLQWSGARAWRPCAAMTLLLSAALQVAVQLGWSPSHLPRSLDLVASVVTLVLSLLLIGNVAVLAAQREAETAALDVERRSRHDALLHAATHDALTGRLNRAGLQEHFTRPPGDAAPRGTGPRGTGPHGAGAVAPEVDAVGGVAVVYVDLDHFKPINDRYGHAAGDLLLRLAADRMAALLRPGDGLGRLGGDEFVVMLATGDAAVVAEVAARADAALRAPFDLDGAVVRVSASIGTALSVEPATLDELLRRADAAMYTVKAQRRERTP</sequence>
<dbReference type="SMART" id="SM00267">
    <property type="entry name" value="GGDEF"/>
    <property type="match status" value="1"/>
</dbReference>
<organism evidence="4 5">
    <name type="scientific">Kineococcus radiotolerans (strain ATCC BAA-149 / DSM 14245 / SRS30216)</name>
    <dbReference type="NCBI Taxonomy" id="266940"/>
    <lineage>
        <taxon>Bacteria</taxon>
        <taxon>Bacillati</taxon>
        <taxon>Actinomycetota</taxon>
        <taxon>Actinomycetes</taxon>
        <taxon>Kineosporiales</taxon>
        <taxon>Kineosporiaceae</taxon>
        <taxon>Kineococcus</taxon>
    </lineage>
</organism>
<dbReference type="SUPFAM" id="SSF55073">
    <property type="entry name" value="Nucleotide cyclase"/>
    <property type="match status" value="1"/>
</dbReference>
<dbReference type="CDD" id="cd01949">
    <property type="entry name" value="GGDEF"/>
    <property type="match status" value="1"/>
</dbReference>
<feature type="region of interest" description="Disordered" evidence="1">
    <location>
        <begin position="232"/>
        <end position="258"/>
    </location>
</feature>
<proteinExistence type="predicted"/>
<feature type="compositionally biased region" description="Low complexity" evidence="1">
    <location>
        <begin position="1"/>
        <end position="12"/>
    </location>
</feature>
<feature type="transmembrane region" description="Helical" evidence="2">
    <location>
        <begin position="136"/>
        <end position="158"/>
    </location>
</feature>
<gene>
    <name evidence="4" type="ordered locus">Krad_0036</name>
</gene>
<feature type="domain" description="GGDEF" evidence="3">
    <location>
        <begin position="267"/>
        <end position="394"/>
    </location>
</feature>
<keyword evidence="2" id="KW-1133">Transmembrane helix</keyword>
<dbReference type="InterPro" id="IPR029787">
    <property type="entry name" value="Nucleotide_cyclase"/>
</dbReference>
<accession>A6W3Y9</accession>
<dbReference type="STRING" id="266940.Krad_0036"/>
<dbReference type="InterPro" id="IPR052163">
    <property type="entry name" value="DGC-Regulatory_Protein"/>
</dbReference>
<protein>
    <submittedName>
        <fullName evidence="4">Diguanylate cyclase</fullName>
    </submittedName>
</protein>
<dbReference type="InterPro" id="IPR043128">
    <property type="entry name" value="Rev_trsase/Diguanyl_cyclase"/>
</dbReference>
<dbReference type="InterPro" id="IPR000160">
    <property type="entry name" value="GGDEF_dom"/>
</dbReference>
<keyword evidence="5" id="KW-1185">Reference proteome</keyword>
<dbReference type="Gene3D" id="3.30.70.270">
    <property type="match status" value="1"/>
</dbReference>
<name>A6W3Y9_KINRD</name>
<evidence type="ECO:0000256" key="2">
    <source>
        <dbReference type="SAM" id="Phobius"/>
    </source>
</evidence>
<feature type="transmembrane region" description="Helical" evidence="2">
    <location>
        <begin position="97"/>
        <end position="124"/>
    </location>
</feature>
<dbReference type="Pfam" id="PF00990">
    <property type="entry name" value="GGDEF"/>
    <property type="match status" value="1"/>
</dbReference>
<dbReference type="EMBL" id="CP000750">
    <property type="protein sequence ID" value="ABS01528.1"/>
    <property type="molecule type" value="Genomic_DNA"/>
</dbReference>
<dbReference type="NCBIfam" id="TIGR00254">
    <property type="entry name" value="GGDEF"/>
    <property type="match status" value="1"/>
</dbReference>
<dbReference type="AlphaFoldDB" id="A6W3Y9"/>
<feature type="transmembrane region" description="Helical" evidence="2">
    <location>
        <begin position="35"/>
        <end position="53"/>
    </location>
</feature>
<keyword evidence="2" id="KW-0812">Transmembrane</keyword>
<reference evidence="5" key="1">
    <citation type="journal article" date="2008" name="PLoS ONE">
        <title>Survival in nuclear waste, extreme resistance, and potential applications gleaned from the genome sequence of Kineococcus radiotolerans SRS30216.</title>
        <authorList>
            <person name="Bagwell C.E."/>
            <person name="Bhat S."/>
            <person name="Hawkins G.M."/>
            <person name="Smith B.W."/>
            <person name="Biswas T."/>
            <person name="Hoover T.R."/>
            <person name="Saunders E."/>
            <person name="Han C.S."/>
            <person name="Tsodikov O.V."/>
            <person name="Shimkets L.J."/>
        </authorList>
    </citation>
    <scope>NUCLEOTIDE SEQUENCE [LARGE SCALE GENOMIC DNA]</scope>
    <source>
        <strain evidence="5">ATCC BAA-149 / DSM 14245 / SRS30216</strain>
    </source>
</reference>
<keyword evidence="2" id="KW-0472">Membrane</keyword>
<dbReference type="PANTHER" id="PTHR46663">
    <property type="entry name" value="DIGUANYLATE CYCLASE DGCT-RELATED"/>
    <property type="match status" value="1"/>
</dbReference>
<dbReference type="KEGG" id="kra:Krad_0036"/>
<dbReference type="HOGENOM" id="CLU_699765_0_0_11"/>
<dbReference type="eggNOG" id="COG2199">
    <property type="taxonomic scope" value="Bacteria"/>
</dbReference>
<evidence type="ECO:0000313" key="4">
    <source>
        <dbReference type="EMBL" id="ABS01528.1"/>
    </source>
</evidence>